<keyword evidence="1" id="KW-0732">Signal</keyword>
<evidence type="ECO:0000256" key="1">
    <source>
        <dbReference type="SAM" id="SignalP"/>
    </source>
</evidence>
<dbReference type="AlphaFoldDB" id="A0A7X1GJ52"/>
<protein>
    <submittedName>
        <fullName evidence="2">Uncharacterized protein</fullName>
    </submittedName>
</protein>
<feature type="chain" id="PRO_5030551753" evidence="1">
    <location>
        <begin position="23"/>
        <end position="660"/>
    </location>
</feature>
<evidence type="ECO:0000313" key="2">
    <source>
        <dbReference type="EMBL" id="MBC2692583.1"/>
    </source>
</evidence>
<name>A0A7X1GJ52_9PSED</name>
<comment type="caution">
    <text evidence="2">The sequence shown here is derived from an EMBL/GenBank/DDBJ whole genome shotgun (WGS) entry which is preliminary data.</text>
</comment>
<keyword evidence="3" id="KW-1185">Reference proteome</keyword>
<dbReference type="EMBL" id="JACMYG010000030">
    <property type="protein sequence ID" value="MBC2692583.1"/>
    <property type="molecule type" value="Genomic_DNA"/>
</dbReference>
<feature type="signal peptide" evidence="1">
    <location>
        <begin position="1"/>
        <end position="22"/>
    </location>
</feature>
<sequence length="660" mass="69973">MKNRALALVVVGACGIAPQAWAHQLAYSKTEQIQVNVDGEATTWCKPEVAITMQRPTWDDQKPLNTLLSKLPYILGQECPTAKVTWKAVDAKGAVYATGAGNATNLGLATLTSPPAAPAAAAPAVSVAPVASPPTPPAAGAAASVLPAAAAPTEPAVAAPVAAAPAPAPVTAPVIPQPAPEASPAPVQPVPVAQVPVTVAPVAPVAPVAAVATVPVEAAPAAAPKPAAPAEAPAAVAAVPTGDFGRSLVLANQNLMGITDGSGCKWVISKSVTDESDPSLSFASTPAMPCSASGYAEGSFDKLRWAVPNTYRGDTWSKTTVHPSGLMFNQALVPAVKGKALSFLNSRADQALFQVGELPARNMKVYLAFERPNYRVLSPFSSDPYYVVITADEAFALDAVELKRAVVEVYQLVKATSPTTVGLSNLFFAKNFEALYPEGYASETKDNILKTRMGENRGEFYFDARQGNNFALRREEIRLREVRRLQQQMAELHTRVLERYEQLKSGMKEFEGREAEALAQMAGIKVTFPSPIAMQDPSSSKSAVPMMIHVTGKSGDFYEVDFPRKGRVQADAELESQWYVLPAANMTPFLPLEDGRAVPTYRVYTAGAAEACKQDHCADRVSFGAVLAKEFPSAGIDFNWTPAVSQQHVIDWQQASAQIQ</sequence>
<reference evidence="2 3" key="1">
    <citation type="submission" date="2020-08" db="EMBL/GenBank/DDBJ databases">
        <title>Pseudomonas sp. nov.</title>
        <authorList>
            <person name="Gieschler S."/>
            <person name="Fiedler G."/>
            <person name="Brinks E."/>
            <person name="Boehnlein C."/>
            <person name="Franz C.M.A.P."/>
            <person name="Kabisch J."/>
        </authorList>
    </citation>
    <scope>NUCLEOTIDE SEQUENCE [LARGE SCALE GENOMIC DNA]</scope>
    <source>
        <strain evidence="2 3">MBT-1</strain>
    </source>
</reference>
<organism evidence="2 3">
    <name type="scientific">Pseudomonas kielensis</name>
    <dbReference type="NCBI Taxonomy" id="2762577"/>
    <lineage>
        <taxon>Bacteria</taxon>
        <taxon>Pseudomonadati</taxon>
        <taxon>Pseudomonadota</taxon>
        <taxon>Gammaproteobacteria</taxon>
        <taxon>Pseudomonadales</taxon>
        <taxon>Pseudomonadaceae</taxon>
        <taxon>Pseudomonas</taxon>
    </lineage>
</organism>
<dbReference type="RefSeq" id="WP_047338250.1">
    <property type="nucleotide sequence ID" value="NZ_JACMYG010000030.1"/>
</dbReference>
<proteinExistence type="predicted"/>
<accession>A0A7X1GJ52</accession>
<evidence type="ECO:0000313" key="3">
    <source>
        <dbReference type="Proteomes" id="UP000526003"/>
    </source>
</evidence>
<dbReference type="Proteomes" id="UP000526003">
    <property type="component" value="Unassembled WGS sequence"/>
</dbReference>
<gene>
    <name evidence="2" type="ORF">H7995_22595</name>
</gene>